<evidence type="ECO:0000313" key="2">
    <source>
        <dbReference type="Proteomes" id="UP001163336"/>
    </source>
</evidence>
<dbReference type="EMBL" id="AP026966">
    <property type="protein sequence ID" value="BDT59131.1"/>
    <property type="molecule type" value="Genomic_DNA"/>
</dbReference>
<sequence>MCSSTLAVANNGVADLIHQYKQDAESVYNTWFIGSEDRMKAFRSIRRGVIDTVQAISKGSFGNDFRGSPLEDVLCAITEQKQMFEGAAHPFYWKPKLRIPDIYESEANQRRFGSFLSACLNATREEQLLAEMSRLAEAGIKGLGPAAATILYFLHPTLIPPFNTAIINGFNALFGTKLKLGCWHSYLAMREAIVEVNNQHRQLLSKDLGAFAGLLFEIGTGRIATAGNADATLAALQEKAAKANKRRHEQVLADQAGVSEHTRMQHLLIRLGRALKYRVHVARNDRHHSFAGEAFVLATTDKLPDIGAQDEVMNTIGLIDVLWLSEDGEHIVCAFEIEKSTSIYSGILRMKDLALSLPEQACHYYIVAPDTREQEVIAQLSRPSFKQEAGDVPVMYIPFGLLAQHCEALCMFGSDLHVLRKIARGKAII</sequence>
<accession>A0ABN6TBS8</accession>
<proteinExistence type="predicted"/>
<dbReference type="Proteomes" id="UP001163336">
    <property type="component" value="Chromosome"/>
</dbReference>
<organism evidence="1 2">
    <name type="scientific">Massilia varians</name>
    <dbReference type="NCBI Taxonomy" id="457921"/>
    <lineage>
        <taxon>Bacteria</taxon>
        <taxon>Pseudomonadati</taxon>
        <taxon>Pseudomonadota</taxon>
        <taxon>Betaproteobacteria</taxon>
        <taxon>Burkholderiales</taxon>
        <taxon>Oxalobacteraceae</taxon>
        <taxon>Telluria group</taxon>
        <taxon>Massilia</taxon>
    </lineage>
</organism>
<name>A0ABN6TBS8_9BURK</name>
<protein>
    <recommendedName>
        <fullName evidence="3">Type II restriction enzyme</fullName>
    </recommendedName>
</protein>
<keyword evidence="2" id="KW-1185">Reference proteome</keyword>
<reference evidence="1" key="1">
    <citation type="submission" date="2022-11" db="EMBL/GenBank/DDBJ databases">
        <title>Isolation and characterization of PLA-degrading bacterium Massilia sp. from Antarctic soil.</title>
        <authorList>
            <person name="Sato K."/>
            <person name="Gomez-Fuentes C."/>
            <person name="Ahmad S.A."/>
            <person name="Zulkharnain A."/>
        </authorList>
    </citation>
    <scope>NUCLEOTIDE SEQUENCE</scope>
    <source>
        <strain evidence="1">N-3</strain>
    </source>
</reference>
<gene>
    <name evidence="1" type="ORF">MasN3_26250</name>
</gene>
<evidence type="ECO:0008006" key="3">
    <source>
        <dbReference type="Google" id="ProtNLM"/>
    </source>
</evidence>
<evidence type="ECO:0000313" key="1">
    <source>
        <dbReference type="EMBL" id="BDT59131.1"/>
    </source>
</evidence>